<dbReference type="eggNOG" id="COG2710">
    <property type="taxonomic scope" value="Bacteria"/>
</dbReference>
<dbReference type="SFLD" id="SFLDG01067">
    <property type="entry name" value="SPASM/twitch_domain_containing"/>
    <property type="match status" value="1"/>
</dbReference>
<dbReference type="InterPro" id="IPR000318">
    <property type="entry name" value="Nase_comp1_CS"/>
</dbReference>
<proteinExistence type="inferred from homology"/>
<dbReference type="PROSITE" id="PS00699">
    <property type="entry name" value="NITROGENASE_1_1"/>
    <property type="match status" value="1"/>
</dbReference>
<dbReference type="Gene3D" id="1.20.89.10">
    <property type="entry name" value="Nitrogenase Molybdenum-iron Protein, subunit B, domain 4"/>
    <property type="match status" value="1"/>
</dbReference>
<dbReference type="InterPro" id="IPR005980">
    <property type="entry name" value="Nase_CF_NifB"/>
</dbReference>
<dbReference type="SUPFAM" id="SSF53807">
    <property type="entry name" value="Helical backbone' metal receptor"/>
    <property type="match status" value="1"/>
</dbReference>
<evidence type="ECO:0000313" key="15">
    <source>
        <dbReference type="Proteomes" id="UP000002730"/>
    </source>
</evidence>
<dbReference type="Gene3D" id="3.20.20.70">
    <property type="entry name" value="Aldolase class I"/>
    <property type="match status" value="1"/>
</dbReference>
<dbReference type="SFLD" id="SFLDG01068">
    <property type="entry name" value="FeMo_cofactor_biosynthesis_pro"/>
    <property type="match status" value="1"/>
</dbReference>
<dbReference type="RefSeq" id="WP_010074626.1">
    <property type="nucleotide sequence ID" value="NC_014393.1"/>
</dbReference>
<dbReference type="InterPro" id="IPR034165">
    <property type="entry name" value="NifB_C"/>
</dbReference>
<dbReference type="PROSITE" id="PS51918">
    <property type="entry name" value="RADICAL_SAM"/>
    <property type="match status" value="1"/>
</dbReference>
<evidence type="ECO:0000256" key="2">
    <source>
        <dbReference type="ARBA" id="ARBA00003522"/>
    </source>
</evidence>
<evidence type="ECO:0000256" key="5">
    <source>
        <dbReference type="ARBA" id="ARBA00022691"/>
    </source>
</evidence>
<keyword evidence="9 12" id="KW-0535">Nitrogen fixation</keyword>
<dbReference type="InterPro" id="IPR000510">
    <property type="entry name" value="Nase/OxRdtase_comp1"/>
</dbReference>
<evidence type="ECO:0000256" key="9">
    <source>
        <dbReference type="ARBA" id="ARBA00023231"/>
    </source>
</evidence>
<keyword evidence="15" id="KW-1185">Reference proteome</keyword>
<keyword evidence="6" id="KW-0479">Metal-binding</keyword>
<dbReference type="UniPathway" id="UPA00782"/>
<dbReference type="AlphaFoldDB" id="D9SS79"/>
<feature type="domain" description="Radical SAM core" evidence="13">
    <location>
        <begin position="486"/>
        <end position="731"/>
    </location>
</feature>
<evidence type="ECO:0000256" key="12">
    <source>
        <dbReference type="RuleBase" id="RU004021"/>
    </source>
</evidence>
<reference evidence="14 15" key="1">
    <citation type="submission" date="2010-08" db="EMBL/GenBank/DDBJ databases">
        <title>Complete sequence of Clostridium cellulovorans 743B.</title>
        <authorList>
            <consortium name="US DOE Joint Genome Institute"/>
            <person name="Lucas S."/>
            <person name="Copeland A."/>
            <person name="Lapidus A."/>
            <person name="Cheng J.-F."/>
            <person name="Bruce D."/>
            <person name="Goodwin L."/>
            <person name="Pitluck S."/>
            <person name="Chertkov O."/>
            <person name="Detter J.C."/>
            <person name="Han C."/>
            <person name="Tapia R."/>
            <person name="Land M."/>
            <person name="Hauser L."/>
            <person name="Chang Y.-J."/>
            <person name="Jeffries C."/>
            <person name="Kyrpides N."/>
            <person name="Ivanova N."/>
            <person name="Mikhailova N."/>
            <person name="Hemme C.L."/>
            <person name="Woyke T."/>
        </authorList>
    </citation>
    <scope>NUCLEOTIDE SEQUENCE [LARGE SCALE GENOMIC DNA]</scope>
    <source>
        <strain evidence="15">ATCC 35296 / DSM 3052 / OCM 3 / 743B</strain>
    </source>
</reference>
<keyword evidence="7" id="KW-0408">Iron</keyword>
<dbReference type="InterPro" id="IPR007197">
    <property type="entry name" value="rSAM"/>
</dbReference>
<keyword evidence="14" id="KW-0560">Oxidoreductase</keyword>
<evidence type="ECO:0000256" key="6">
    <source>
        <dbReference type="ARBA" id="ARBA00022723"/>
    </source>
</evidence>
<evidence type="ECO:0000256" key="7">
    <source>
        <dbReference type="ARBA" id="ARBA00023004"/>
    </source>
</evidence>
<evidence type="ECO:0000313" key="14">
    <source>
        <dbReference type="EMBL" id="ADL52526.1"/>
    </source>
</evidence>
<dbReference type="OrthoDB" id="9800746at2"/>
<dbReference type="InterPro" id="IPR050152">
    <property type="entry name" value="ChlB/BchB/BchZ"/>
</dbReference>
<name>D9SS79_CLOC7</name>
<dbReference type="Gene3D" id="3.40.50.1980">
    <property type="entry name" value="Nitrogenase molybdenum iron protein domain"/>
    <property type="match status" value="3"/>
</dbReference>
<comment type="similarity">
    <text evidence="12">Belongs to the NifD/NifK/NifE/NifN family.</text>
</comment>
<protein>
    <recommendedName>
        <fullName evidence="3">FeMo cofactor biosynthesis protein NifB</fullName>
    </recommendedName>
    <alternativeName>
        <fullName evidence="11">Nitrogenase cofactor maturase NifB</fullName>
    </alternativeName>
    <alternativeName>
        <fullName evidence="10">Radical SAM assemblase NifB</fullName>
    </alternativeName>
</protein>
<keyword evidence="5" id="KW-0949">S-adenosyl-L-methionine</keyword>
<dbReference type="PROSITE" id="PS01305">
    <property type="entry name" value="MOAA_NIFB_PQQE"/>
    <property type="match status" value="1"/>
</dbReference>
<evidence type="ECO:0000256" key="3">
    <source>
        <dbReference type="ARBA" id="ARBA00021702"/>
    </source>
</evidence>
<dbReference type="NCBIfam" id="TIGR01290">
    <property type="entry name" value="nifB"/>
    <property type="match status" value="1"/>
</dbReference>
<dbReference type="InterPro" id="IPR036105">
    <property type="entry name" value="DiNase_FeMo-co_biosyn_sf"/>
</dbReference>
<dbReference type="InterPro" id="IPR003731">
    <property type="entry name" value="Di-Nase_FeMo-co_biosynth"/>
</dbReference>
<organism evidence="14 15">
    <name type="scientific">Clostridium cellulovorans (strain ATCC 35296 / DSM 3052 / OCM 3 / 743B)</name>
    <dbReference type="NCBI Taxonomy" id="573061"/>
    <lineage>
        <taxon>Bacteria</taxon>
        <taxon>Bacillati</taxon>
        <taxon>Bacillota</taxon>
        <taxon>Clostridia</taxon>
        <taxon>Eubacteriales</taxon>
        <taxon>Clostridiaceae</taxon>
        <taxon>Clostridium</taxon>
    </lineage>
</organism>
<dbReference type="SFLD" id="SFLDS00029">
    <property type="entry name" value="Radical_SAM"/>
    <property type="match status" value="1"/>
</dbReference>
<sequence>MKEKNYANLNVNPCKMCMPLGAMLAFKGIEGNMTILHGSQGCSTYIRRHMATHYNEPVDIASSSLTEDGTVYGGAKNLKNGIRNMINLYHPTTIGIATTCLAETIGEDVKRIVTELYEEEKETGLLDDIKIISLGTPGYGGTQAEGYYRAIRAMVETLAVKTGTSNNKINVICGNINPGDIRNIKALFEKMKIDYVLLPDISENLDGGHSSKYNRLKNGGTKVEDIVSMGDSIATIEMGVTVSEEDSTAVYLRDKFNIPIYKCPIPIGVKNTDIFLEVLSEVSGKAIPEECTKDRERLLDGMIDNHKYNGEARAVVYGEPELVFAIVNTCSENGIIPKIIATGSKNKKLVELVLEKSFKDEEIIVLDDTDFETIEALAKENHVNMMIGNSDGRRMAERLNLEIVRIGFPVHDRVGAQREIFTLYNGTGSFIDKTANVILKYKEEHFREEAYNKYYDDRKDENVGREITMITNKEKTLTHPCYNQGAHEFSRMHIPVAPKCNIQCNYCVRKYDCTNESRPGVTSDVLSPEGALEKVKAVKAKIDNLKVLGIAGPGDALANFEETKQSIKLIKNEYPDMTMCLSTNGLMLPFYANDIVELGVSHVTVTINAVEKEIAAKIYKHIDYLGTRYEGEAAAEIMINNQLSGLKYLASKGVVCKVNIVMIKGINDHHIEKVVAKAKECGAFISNIMQHIPVKGSGFEDRPLVSNIELNDMRKKCEGLMKQMYHCKQCRADAIGTLNQDRSIEFRNFSCSGSCSNKKAKENKKSYRFAIATKSGINIDEHFGQAEEFHIYSYCDGDIKFDEKRVVAKYCNGIEDCEDHDDKIAKIIKVVSDCVGVLAIRAGESPVKRLAEKGITIFQMYDGIYNGINKAMETVKENEKQVVNK</sequence>
<dbReference type="GO" id="GO:0016163">
    <property type="term" value="F:nitrogenase activity"/>
    <property type="evidence" value="ECO:0007669"/>
    <property type="project" value="InterPro"/>
</dbReference>
<keyword evidence="8" id="KW-0411">Iron-sulfur</keyword>
<dbReference type="Proteomes" id="UP000002730">
    <property type="component" value="Chromosome"/>
</dbReference>
<dbReference type="KEGG" id="ccb:Clocel_2830"/>
<comment type="cofactor">
    <cofactor evidence="1">
        <name>[4Fe-4S] cluster</name>
        <dbReference type="ChEBI" id="CHEBI:49883"/>
    </cofactor>
</comment>
<evidence type="ECO:0000256" key="4">
    <source>
        <dbReference type="ARBA" id="ARBA00022485"/>
    </source>
</evidence>
<dbReference type="Gene3D" id="3.30.420.130">
    <property type="entry name" value="Dinitrogenase iron-molybdenum cofactor biosynthesis domain"/>
    <property type="match status" value="1"/>
</dbReference>
<gene>
    <name evidence="14" type="ordered locus">Clocel_2830</name>
</gene>
<dbReference type="InterPro" id="IPR058240">
    <property type="entry name" value="rSAM_sf"/>
</dbReference>
<dbReference type="SUPFAM" id="SSF102114">
    <property type="entry name" value="Radical SAM enzymes"/>
    <property type="match status" value="1"/>
</dbReference>
<dbReference type="GO" id="GO:0051539">
    <property type="term" value="F:4 iron, 4 sulfur cluster binding"/>
    <property type="evidence" value="ECO:0007669"/>
    <property type="project" value="UniProtKB-KW"/>
</dbReference>
<dbReference type="GO" id="GO:0046872">
    <property type="term" value="F:metal ion binding"/>
    <property type="evidence" value="ECO:0007669"/>
    <property type="project" value="UniProtKB-KW"/>
</dbReference>
<dbReference type="STRING" id="573061.Clocel_2830"/>
<evidence type="ECO:0000256" key="10">
    <source>
        <dbReference type="ARBA" id="ARBA00030926"/>
    </source>
</evidence>
<dbReference type="HOGENOM" id="CLU_014872_0_0_9"/>
<evidence type="ECO:0000256" key="8">
    <source>
        <dbReference type="ARBA" id="ARBA00023014"/>
    </source>
</evidence>
<dbReference type="Pfam" id="PF04055">
    <property type="entry name" value="Radical_SAM"/>
    <property type="match status" value="1"/>
</dbReference>
<dbReference type="SFLD" id="SFLDF00281">
    <property type="entry name" value="FeMo_cofactor_biosynthesis_pro"/>
    <property type="match status" value="1"/>
</dbReference>
<dbReference type="CDD" id="cd00852">
    <property type="entry name" value="NifB"/>
    <property type="match status" value="1"/>
</dbReference>
<dbReference type="eggNOG" id="COG0535">
    <property type="taxonomic scope" value="Bacteria"/>
</dbReference>
<comment type="function">
    <text evidence="2">Involved in the biosynthesis of the iron-molybdenum cofactor (FeMo-co or M-cluster) found in the dinitrogenase enzyme of the nitrogenase complex in nitrogen-fixing microorganisms. NifB catalyzes the crucial step of radical SAM-dependent carbide insertion that occurs concomitant with the insertion of a 9th sulfur and the rearrangement/coupling of two [4Fe-4S] clusters into a [8Fe-9S-C] cluster, the precursor to the M-cluster.</text>
</comment>
<dbReference type="SUPFAM" id="SSF53146">
    <property type="entry name" value="Nitrogenase accessory factor-like"/>
    <property type="match status" value="1"/>
</dbReference>
<dbReference type="CDD" id="cd01335">
    <property type="entry name" value="Radical_SAM"/>
    <property type="match status" value="1"/>
</dbReference>
<dbReference type="PANTHER" id="PTHR33712:SF7">
    <property type="entry name" value="LIGHT-INDEPENDENT PROTOCHLOROPHYLLIDE REDUCTASE SUBUNIT B"/>
    <property type="match status" value="1"/>
</dbReference>
<dbReference type="Pfam" id="PF00148">
    <property type="entry name" value="Oxidored_nitro"/>
    <property type="match status" value="1"/>
</dbReference>
<dbReference type="Pfam" id="PF02579">
    <property type="entry name" value="Nitro_FeMo-Co"/>
    <property type="match status" value="1"/>
</dbReference>
<dbReference type="PANTHER" id="PTHR33712">
    <property type="entry name" value="LIGHT-INDEPENDENT PROTOCHLOROPHYLLIDE REDUCTASE SUBUNIT B"/>
    <property type="match status" value="1"/>
</dbReference>
<accession>D9SS79</accession>
<keyword evidence="4" id="KW-0004">4Fe-4S</keyword>
<evidence type="ECO:0000256" key="1">
    <source>
        <dbReference type="ARBA" id="ARBA00001966"/>
    </source>
</evidence>
<dbReference type="EMBL" id="CP002160">
    <property type="protein sequence ID" value="ADL52526.1"/>
    <property type="molecule type" value="Genomic_DNA"/>
</dbReference>
<evidence type="ECO:0000256" key="11">
    <source>
        <dbReference type="ARBA" id="ARBA00032102"/>
    </source>
</evidence>
<dbReference type="InterPro" id="IPR000385">
    <property type="entry name" value="MoaA_NifB_PqqE_Fe-S-bd_CS"/>
</dbReference>
<evidence type="ECO:0000259" key="13">
    <source>
        <dbReference type="PROSITE" id="PS51918"/>
    </source>
</evidence>
<dbReference type="InterPro" id="IPR013785">
    <property type="entry name" value="Aldolase_TIM"/>
</dbReference>